<dbReference type="SUPFAM" id="SSF81606">
    <property type="entry name" value="PP2C-like"/>
    <property type="match status" value="1"/>
</dbReference>
<dbReference type="Proteomes" id="UP001595975">
    <property type="component" value="Unassembled WGS sequence"/>
</dbReference>
<dbReference type="Gene3D" id="3.30.450.20">
    <property type="entry name" value="PAS domain"/>
    <property type="match status" value="2"/>
</dbReference>
<evidence type="ECO:0000259" key="3">
    <source>
        <dbReference type="PROSITE" id="PS50112"/>
    </source>
</evidence>
<dbReference type="NCBIfam" id="TIGR00229">
    <property type="entry name" value="sensory_box"/>
    <property type="match status" value="1"/>
</dbReference>
<dbReference type="InterPro" id="IPR036457">
    <property type="entry name" value="PPM-type-like_dom_sf"/>
</dbReference>
<dbReference type="InterPro" id="IPR029016">
    <property type="entry name" value="GAF-like_dom_sf"/>
</dbReference>
<dbReference type="InterPro" id="IPR035965">
    <property type="entry name" value="PAS-like_dom_sf"/>
</dbReference>
<dbReference type="InterPro" id="IPR000014">
    <property type="entry name" value="PAS"/>
</dbReference>
<keyword evidence="5" id="KW-1185">Reference proteome</keyword>
<dbReference type="SMART" id="SM00091">
    <property type="entry name" value="PAS"/>
    <property type="match status" value="2"/>
</dbReference>
<keyword evidence="1" id="KW-0378">Hydrolase</keyword>
<sequence>MRLEPAVGGPTARSADGDATPSGEHRPFDMANTATAVIDAAGTVMGWTASAAEFLGYSPAEVVNHSAAPLLATPEDVSRAPGVSEQCRTGNGWGGLVALRHRDGRRIEVGLRVSSMFDLNGQDCVLVSAVDLAQTPSWAVNGSVLEGFLTRSPIGMAVLSPDLRYVWMNDTLERYGGIPRDQRLGHRMKESLPGLNTEALEAQMHKVLATGEPVIDYEYQGWTWADPHRQHSYSTSFFRLTDRDGTVLGVCYMGMDVTDRWKARERLALLDEAGAKIGSTLDIMRTAQELADFAVPRLADFTTVDLLDSVLNGDDPAPGPLPSRPAMRRAGLRSVREGAPEAVAALGEPVNVVPPHDGNYLIEGEAFLAPSLDPSDSMWAIEHPDRAAKIREFGFHSLMTVPLRARGVVLGVATFARSLNPAPFEPDDLLLAEELGARAAVYVDNARRYTREHAASLTLQRSLLPHTLNGGTALEVASRYLPADGRDGVGGDWFDVIPLSGARVALVVGDVVGHGINAAATMGRLRTAVHTLADMDLHPAELLARLDDLVIRLTEEESDDEAVAPAVLGATCLYAVYDPVTRRCTMARAGHPPPAVVATDGTVTFLDLPAGPPLGLGGLPFEAAELELPEGSLIALYTDGLVEAFDHDIDEGLTRLSTALAQPDLPLDALCGAVVDTVLTGPPPDDVALLIARTRALDAHQVASWEVPSDPAVVANTRSLALQQLARWGLDDLAMTTELIVSELVTNAIRYGGGPIRLRLIRHAVLVCEVSDASSTSPRLRHARATDEGGRGLFLVAQLTRRWGHRYTTDGKLIWAEQDLPAPTPA</sequence>
<dbReference type="Gene3D" id="3.30.565.10">
    <property type="entry name" value="Histidine kinase-like ATPase, C-terminal domain"/>
    <property type="match status" value="1"/>
</dbReference>
<evidence type="ECO:0000313" key="5">
    <source>
        <dbReference type="Proteomes" id="UP001595975"/>
    </source>
</evidence>
<protein>
    <submittedName>
        <fullName evidence="4">SpoIIE family protein phosphatase</fullName>
    </submittedName>
</protein>
<dbReference type="Gene3D" id="3.60.40.10">
    <property type="entry name" value="PPM-type phosphatase domain"/>
    <property type="match status" value="1"/>
</dbReference>
<dbReference type="CDD" id="cd00130">
    <property type="entry name" value="PAS"/>
    <property type="match status" value="1"/>
</dbReference>
<dbReference type="SUPFAM" id="SSF55781">
    <property type="entry name" value="GAF domain-like"/>
    <property type="match status" value="1"/>
</dbReference>
<gene>
    <name evidence="4" type="ORF">ACFP3U_36105</name>
</gene>
<dbReference type="Pfam" id="PF13581">
    <property type="entry name" value="HATPase_c_2"/>
    <property type="match status" value="1"/>
</dbReference>
<dbReference type="InterPro" id="IPR003018">
    <property type="entry name" value="GAF"/>
</dbReference>
<dbReference type="Gene3D" id="3.30.450.40">
    <property type="match status" value="1"/>
</dbReference>
<dbReference type="InterPro" id="IPR052016">
    <property type="entry name" value="Bact_Sigma-Reg"/>
</dbReference>
<dbReference type="PANTHER" id="PTHR43156">
    <property type="entry name" value="STAGE II SPORULATION PROTEIN E-RELATED"/>
    <property type="match status" value="1"/>
</dbReference>
<dbReference type="CDD" id="cd16936">
    <property type="entry name" value="HATPase_RsbW-like"/>
    <property type="match status" value="1"/>
</dbReference>
<comment type="caution">
    <text evidence="4">The sequence shown here is derived from an EMBL/GenBank/DDBJ whole genome shotgun (WGS) entry which is preliminary data.</text>
</comment>
<dbReference type="SMART" id="SM00065">
    <property type="entry name" value="GAF"/>
    <property type="match status" value="1"/>
</dbReference>
<dbReference type="InterPro" id="IPR013767">
    <property type="entry name" value="PAS_fold"/>
</dbReference>
<dbReference type="InterPro" id="IPR036890">
    <property type="entry name" value="HATPase_C_sf"/>
</dbReference>
<dbReference type="SUPFAM" id="SSF55785">
    <property type="entry name" value="PYP-like sensor domain (PAS domain)"/>
    <property type="match status" value="2"/>
</dbReference>
<dbReference type="Pfam" id="PF08448">
    <property type="entry name" value="PAS_4"/>
    <property type="match status" value="1"/>
</dbReference>
<feature type="region of interest" description="Disordered" evidence="2">
    <location>
        <begin position="1"/>
        <end position="28"/>
    </location>
</feature>
<dbReference type="PROSITE" id="PS50112">
    <property type="entry name" value="PAS"/>
    <property type="match status" value="1"/>
</dbReference>
<dbReference type="EMBL" id="JBHSOF010000095">
    <property type="protein sequence ID" value="MFC5668372.1"/>
    <property type="molecule type" value="Genomic_DNA"/>
</dbReference>
<dbReference type="RefSeq" id="WP_380230014.1">
    <property type="nucleotide sequence ID" value="NZ_JBHSOF010000095.1"/>
</dbReference>
<proteinExistence type="predicted"/>
<dbReference type="InterPro" id="IPR013656">
    <property type="entry name" value="PAS_4"/>
</dbReference>
<evidence type="ECO:0000256" key="1">
    <source>
        <dbReference type="ARBA" id="ARBA00022801"/>
    </source>
</evidence>
<organism evidence="4 5">
    <name type="scientific">Kitasatospora misakiensis</name>
    <dbReference type="NCBI Taxonomy" id="67330"/>
    <lineage>
        <taxon>Bacteria</taxon>
        <taxon>Bacillati</taxon>
        <taxon>Actinomycetota</taxon>
        <taxon>Actinomycetes</taxon>
        <taxon>Kitasatosporales</taxon>
        <taxon>Streptomycetaceae</taxon>
        <taxon>Kitasatospora</taxon>
    </lineage>
</organism>
<dbReference type="PANTHER" id="PTHR43156:SF2">
    <property type="entry name" value="STAGE II SPORULATION PROTEIN E"/>
    <property type="match status" value="1"/>
</dbReference>
<dbReference type="SMART" id="SM00331">
    <property type="entry name" value="PP2C_SIG"/>
    <property type="match status" value="1"/>
</dbReference>
<reference evidence="5" key="1">
    <citation type="journal article" date="2019" name="Int. J. Syst. Evol. Microbiol.">
        <title>The Global Catalogue of Microorganisms (GCM) 10K type strain sequencing project: providing services to taxonomists for standard genome sequencing and annotation.</title>
        <authorList>
            <consortium name="The Broad Institute Genomics Platform"/>
            <consortium name="The Broad Institute Genome Sequencing Center for Infectious Disease"/>
            <person name="Wu L."/>
            <person name="Ma J."/>
        </authorList>
    </citation>
    <scope>NUCLEOTIDE SEQUENCE [LARGE SCALE GENOMIC DNA]</scope>
    <source>
        <strain evidence="5">CGMCC 4.1437</strain>
    </source>
</reference>
<dbReference type="SUPFAM" id="SSF55874">
    <property type="entry name" value="ATPase domain of HSP90 chaperone/DNA topoisomerase II/histidine kinase"/>
    <property type="match status" value="1"/>
</dbReference>
<dbReference type="Pfam" id="PF00989">
    <property type="entry name" value="PAS"/>
    <property type="match status" value="1"/>
</dbReference>
<dbReference type="InterPro" id="IPR001932">
    <property type="entry name" value="PPM-type_phosphatase-like_dom"/>
</dbReference>
<evidence type="ECO:0000313" key="4">
    <source>
        <dbReference type="EMBL" id="MFC5668372.1"/>
    </source>
</evidence>
<accession>A0ABW0XF18</accession>
<dbReference type="Pfam" id="PF07228">
    <property type="entry name" value="SpoIIE"/>
    <property type="match status" value="1"/>
</dbReference>
<dbReference type="Pfam" id="PF01590">
    <property type="entry name" value="GAF"/>
    <property type="match status" value="1"/>
</dbReference>
<evidence type="ECO:0000256" key="2">
    <source>
        <dbReference type="SAM" id="MobiDB-lite"/>
    </source>
</evidence>
<dbReference type="InterPro" id="IPR003594">
    <property type="entry name" value="HATPase_dom"/>
</dbReference>
<name>A0ABW0XF18_9ACTN</name>
<feature type="domain" description="PAS" evidence="3">
    <location>
        <begin position="28"/>
        <end position="76"/>
    </location>
</feature>